<organism evidence="9 10">
    <name type="scientific">Mycobacterium simiae</name>
    <name type="common">Mycobacterium habana</name>
    <dbReference type="NCBI Taxonomy" id="1784"/>
    <lineage>
        <taxon>Bacteria</taxon>
        <taxon>Bacillati</taxon>
        <taxon>Actinomycetota</taxon>
        <taxon>Actinomycetes</taxon>
        <taxon>Mycobacteriales</taxon>
        <taxon>Mycobacteriaceae</taxon>
        <taxon>Mycobacterium</taxon>
        <taxon>Mycobacterium simiae complex</taxon>
    </lineage>
</organism>
<keyword evidence="2" id="KW-1277">Toxin-antitoxin system</keyword>
<feature type="domain" description="PIN" evidence="7">
    <location>
        <begin position="13"/>
        <end position="116"/>
    </location>
</feature>
<dbReference type="SUPFAM" id="SSF88723">
    <property type="entry name" value="PIN domain-like"/>
    <property type="match status" value="1"/>
</dbReference>
<sequence>MLAAMLDTSVLWPSRQRDFLLSLAVEGLYRPLWSTVIMEELEYHQTRKLRRRGVAGDVAAQQARRLIDQMRLVFNDAMVVGWESLEGSFNLPDPDDEHVVAAAVLGGAAAIVTHNLRDFPRAKVPAHIDVVSPTVFAADIVSVSPDLALRAVTAMAARYRSPERSVDEVLDELATRHAMDEAVETIRAVM</sequence>
<name>A0A5B1BSQ9_MYCSI</name>
<dbReference type="GO" id="GO:0046872">
    <property type="term" value="F:metal ion binding"/>
    <property type="evidence" value="ECO:0007669"/>
    <property type="project" value="UniProtKB-KW"/>
</dbReference>
<dbReference type="EMBL" id="VTZN01000008">
    <property type="protein sequence ID" value="KAA1251717.1"/>
    <property type="molecule type" value="Genomic_DNA"/>
</dbReference>
<dbReference type="InterPro" id="IPR029060">
    <property type="entry name" value="PIN-like_dom_sf"/>
</dbReference>
<feature type="domain" description="VapC50 C-terminal" evidence="8">
    <location>
        <begin position="136"/>
        <end position="186"/>
    </location>
</feature>
<reference evidence="9 10" key="1">
    <citation type="submission" date="2019-09" db="EMBL/GenBank/DDBJ databases">
        <title>Report of infection by Mycobacterium simiae a patient suffering from pulmonary tuberculosis.</title>
        <authorList>
            <person name="Mohanty P.S."/>
            <person name="Bansal A.K."/>
            <person name="Singh H."/>
            <person name="Sharma S."/>
            <person name="Patil S.A."/>
            <person name="Upadhaya P."/>
            <person name="Singh P.K."/>
            <person name="Kumar D."/>
            <person name="Kumar S."/>
            <person name="Singh R.K."/>
            <person name="Chaudhary B."/>
        </authorList>
    </citation>
    <scope>NUCLEOTIDE SEQUENCE [LARGE SCALE GENOMIC DNA]</scope>
    <source>
        <strain evidence="9 10">JAL-560-SIM</strain>
    </source>
</reference>
<evidence type="ECO:0000256" key="1">
    <source>
        <dbReference type="ARBA" id="ARBA00001946"/>
    </source>
</evidence>
<dbReference type="InterPro" id="IPR002716">
    <property type="entry name" value="PIN_dom"/>
</dbReference>
<evidence type="ECO:0000259" key="8">
    <source>
        <dbReference type="Pfam" id="PF26343"/>
    </source>
</evidence>
<keyword evidence="5" id="KW-0378">Hydrolase</keyword>
<dbReference type="GO" id="GO:0004518">
    <property type="term" value="F:nuclease activity"/>
    <property type="evidence" value="ECO:0007669"/>
    <property type="project" value="UniProtKB-KW"/>
</dbReference>
<evidence type="ECO:0000313" key="9">
    <source>
        <dbReference type="EMBL" id="KAA1251717.1"/>
    </source>
</evidence>
<dbReference type="RefSeq" id="WP_149652462.1">
    <property type="nucleotide sequence ID" value="NZ_VTZN01000008.1"/>
</dbReference>
<dbReference type="Pfam" id="PF13470">
    <property type="entry name" value="PIN_3"/>
    <property type="match status" value="1"/>
</dbReference>
<protein>
    <submittedName>
        <fullName evidence="9">PIN domain-containing protein</fullName>
    </submittedName>
</protein>
<comment type="caution">
    <text evidence="9">The sequence shown here is derived from an EMBL/GenBank/DDBJ whole genome shotgun (WGS) entry which is preliminary data.</text>
</comment>
<dbReference type="InterPro" id="IPR058652">
    <property type="entry name" value="VapC50_C"/>
</dbReference>
<dbReference type="Pfam" id="PF26343">
    <property type="entry name" value="VapC50_C"/>
    <property type="match status" value="1"/>
</dbReference>
<dbReference type="AlphaFoldDB" id="A0A5B1BSQ9"/>
<evidence type="ECO:0000256" key="6">
    <source>
        <dbReference type="ARBA" id="ARBA00022842"/>
    </source>
</evidence>
<evidence type="ECO:0000313" key="10">
    <source>
        <dbReference type="Proteomes" id="UP000324701"/>
    </source>
</evidence>
<keyword evidence="10" id="KW-1185">Reference proteome</keyword>
<keyword evidence="6" id="KW-0460">Magnesium</keyword>
<keyword evidence="4" id="KW-0479">Metal-binding</keyword>
<gene>
    <name evidence="9" type="ORF">F0Q45_02870</name>
</gene>
<dbReference type="GO" id="GO:0016787">
    <property type="term" value="F:hydrolase activity"/>
    <property type="evidence" value="ECO:0007669"/>
    <property type="project" value="UniProtKB-KW"/>
</dbReference>
<evidence type="ECO:0000256" key="5">
    <source>
        <dbReference type="ARBA" id="ARBA00022801"/>
    </source>
</evidence>
<keyword evidence="3" id="KW-0540">Nuclease</keyword>
<dbReference type="Proteomes" id="UP000324701">
    <property type="component" value="Unassembled WGS sequence"/>
</dbReference>
<evidence type="ECO:0000259" key="7">
    <source>
        <dbReference type="Pfam" id="PF13470"/>
    </source>
</evidence>
<proteinExistence type="predicted"/>
<comment type="cofactor">
    <cofactor evidence="1">
        <name>Mg(2+)</name>
        <dbReference type="ChEBI" id="CHEBI:18420"/>
    </cofactor>
</comment>
<dbReference type="OrthoDB" id="113459at2"/>
<evidence type="ECO:0000256" key="4">
    <source>
        <dbReference type="ARBA" id="ARBA00022723"/>
    </source>
</evidence>
<accession>A0A5B1BSQ9</accession>
<evidence type="ECO:0000256" key="3">
    <source>
        <dbReference type="ARBA" id="ARBA00022722"/>
    </source>
</evidence>
<evidence type="ECO:0000256" key="2">
    <source>
        <dbReference type="ARBA" id="ARBA00022649"/>
    </source>
</evidence>